<keyword evidence="1" id="KW-0812">Transmembrane</keyword>
<organism evidence="2 3">
    <name type="scientific">Pedobacter changchengzhani</name>
    <dbReference type="NCBI Taxonomy" id="2529274"/>
    <lineage>
        <taxon>Bacteria</taxon>
        <taxon>Pseudomonadati</taxon>
        <taxon>Bacteroidota</taxon>
        <taxon>Sphingobacteriia</taxon>
        <taxon>Sphingobacteriales</taxon>
        <taxon>Sphingobacteriaceae</taxon>
        <taxon>Pedobacter</taxon>
    </lineage>
</organism>
<keyword evidence="3" id="KW-1185">Reference proteome</keyword>
<dbReference type="Pfam" id="PF06170">
    <property type="entry name" value="DUF983"/>
    <property type="match status" value="1"/>
</dbReference>
<evidence type="ECO:0000313" key="3">
    <source>
        <dbReference type="Proteomes" id="UP000295668"/>
    </source>
</evidence>
<feature type="transmembrane region" description="Helical" evidence="1">
    <location>
        <begin position="88"/>
        <end position="107"/>
    </location>
</feature>
<feature type="transmembrane region" description="Helical" evidence="1">
    <location>
        <begin position="53"/>
        <end position="76"/>
    </location>
</feature>
<sequence>MPELSKFQAVLQSKCPRCRKGDIFTGATYGFKLQKMNDHCAHCNLKYEREPGYFYVAMFVSYGMTCAEIIALAVGAHIFGLQLTFENLWNFVAVIFTGLLLLSPINFRYSRVILLHWLTPGLGYIPEKEKV</sequence>
<reference evidence="2 3" key="1">
    <citation type="submission" date="2019-02" db="EMBL/GenBank/DDBJ databases">
        <title>Pedobacter sp. nov., a novel speices isolated from soil of pinguins habitat in Antarcitica.</title>
        <authorList>
            <person name="He R.-H."/>
        </authorList>
    </citation>
    <scope>NUCLEOTIDE SEQUENCE [LARGE SCALE GENOMIC DNA]</scope>
    <source>
        <strain evidence="2 3">E01020</strain>
    </source>
</reference>
<dbReference type="OrthoDB" id="9790326at2"/>
<dbReference type="EMBL" id="SJCY01000008">
    <property type="protein sequence ID" value="TDG35793.1"/>
    <property type="molecule type" value="Genomic_DNA"/>
</dbReference>
<dbReference type="RefSeq" id="WP_133263015.1">
    <property type="nucleotide sequence ID" value="NZ_SJCY01000008.1"/>
</dbReference>
<name>A0A4V3A008_9SPHI</name>
<comment type="caution">
    <text evidence="2">The sequence shown here is derived from an EMBL/GenBank/DDBJ whole genome shotgun (WGS) entry which is preliminary data.</text>
</comment>
<keyword evidence="1" id="KW-0472">Membrane</keyword>
<accession>A0A4V3A008</accession>
<protein>
    <submittedName>
        <fullName evidence="2">DUF983 domain-containing protein</fullName>
    </submittedName>
</protein>
<evidence type="ECO:0000313" key="2">
    <source>
        <dbReference type="EMBL" id="TDG35793.1"/>
    </source>
</evidence>
<gene>
    <name evidence="2" type="ORF">EZJ43_12310</name>
</gene>
<proteinExistence type="predicted"/>
<keyword evidence="1" id="KW-1133">Transmembrane helix</keyword>
<dbReference type="Proteomes" id="UP000295668">
    <property type="component" value="Unassembled WGS sequence"/>
</dbReference>
<dbReference type="AlphaFoldDB" id="A0A4V3A008"/>
<dbReference type="InterPro" id="IPR009325">
    <property type="entry name" value="DUF983"/>
</dbReference>
<evidence type="ECO:0000256" key="1">
    <source>
        <dbReference type="SAM" id="Phobius"/>
    </source>
</evidence>